<dbReference type="EMBL" id="LNXU01000007">
    <property type="protein sequence ID" value="KTC75823.1"/>
    <property type="molecule type" value="Genomic_DNA"/>
</dbReference>
<evidence type="ECO:0000256" key="2">
    <source>
        <dbReference type="ARBA" id="ARBA00012028"/>
    </source>
</evidence>
<name>A0A0W0RXF7_LEGBO</name>
<reference evidence="8 9" key="1">
    <citation type="submission" date="2015-11" db="EMBL/GenBank/DDBJ databases">
        <title>Genomic analysis of 38 Legionella species identifies large and diverse effector repertoires.</title>
        <authorList>
            <person name="Burstein D."/>
            <person name="Amaro F."/>
            <person name="Zusman T."/>
            <person name="Lifshitz Z."/>
            <person name="Cohen O."/>
            <person name="Gilbert J.A."/>
            <person name="Pupko T."/>
            <person name="Shuman H.A."/>
            <person name="Segal G."/>
        </authorList>
    </citation>
    <scope>NUCLEOTIDE SEQUENCE [LARGE SCALE GENOMIC DNA]</scope>
    <source>
        <strain evidence="8 9">WIGA</strain>
    </source>
</reference>
<dbReference type="SMART" id="SM00855">
    <property type="entry name" value="PGAM"/>
    <property type="match status" value="1"/>
</dbReference>
<dbReference type="EC" id="5.4.2.11" evidence="2"/>
<dbReference type="InterPro" id="IPR013078">
    <property type="entry name" value="His_Pase_superF_clade-1"/>
</dbReference>
<evidence type="ECO:0000313" key="8">
    <source>
        <dbReference type="EMBL" id="KTC75823.1"/>
    </source>
</evidence>
<evidence type="ECO:0000256" key="3">
    <source>
        <dbReference type="ARBA" id="ARBA00022432"/>
    </source>
</evidence>
<dbReference type="InterPro" id="IPR005952">
    <property type="entry name" value="Phosphogly_mut1"/>
</dbReference>
<feature type="active site" description="Tele-phosphohistidine intermediate" evidence="6">
    <location>
        <position position="10"/>
    </location>
</feature>
<comment type="similarity">
    <text evidence="1">Belongs to the phosphoglycerate mutase family. BPG-dependent PGAM subfamily.</text>
</comment>
<gene>
    <name evidence="8" type="ORF">Lboz_0651</name>
</gene>
<dbReference type="PANTHER" id="PTHR11931">
    <property type="entry name" value="PHOSPHOGLYCERATE MUTASE"/>
    <property type="match status" value="1"/>
</dbReference>
<dbReference type="PATRIC" id="fig|447.4.peg.699"/>
<dbReference type="GO" id="GO:0004619">
    <property type="term" value="F:phosphoglycerate mutase activity"/>
    <property type="evidence" value="ECO:0007669"/>
    <property type="project" value="UniProtKB-EC"/>
</dbReference>
<organism evidence="8 9">
    <name type="scientific">Legionella bozemanae</name>
    <name type="common">Fluoribacter bozemanae</name>
    <dbReference type="NCBI Taxonomy" id="447"/>
    <lineage>
        <taxon>Bacteria</taxon>
        <taxon>Pseudomonadati</taxon>
        <taxon>Pseudomonadota</taxon>
        <taxon>Gammaproteobacteria</taxon>
        <taxon>Legionellales</taxon>
        <taxon>Legionellaceae</taxon>
        <taxon>Legionella</taxon>
    </lineage>
</organism>
<keyword evidence="4" id="KW-0324">Glycolysis</keyword>
<feature type="active site" description="Proton donor/acceptor" evidence="6">
    <location>
        <position position="88"/>
    </location>
</feature>
<dbReference type="SUPFAM" id="SSF53254">
    <property type="entry name" value="Phosphoglycerate mutase-like"/>
    <property type="match status" value="1"/>
</dbReference>
<evidence type="ECO:0000256" key="1">
    <source>
        <dbReference type="ARBA" id="ARBA00006717"/>
    </source>
</evidence>
<dbReference type="GO" id="GO:0006094">
    <property type="term" value="P:gluconeogenesis"/>
    <property type="evidence" value="ECO:0007669"/>
    <property type="project" value="UniProtKB-KW"/>
</dbReference>
<evidence type="ECO:0000313" key="9">
    <source>
        <dbReference type="Proteomes" id="UP000054695"/>
    </source>
</evidence>
<dbReference type="Pfam" id="PF00300">
    <property type="entry name" value="His_Phos_1"/>
    <property type="match status" value="1"/>
</dbReference>
<dbReference type="InterPro" id="IPR029033">
    <property type="entry name" value="His_PPase_superfam"/>
</dbReference>
<feature type="binding site" evidence="7">
    <location>
        <begin position="88"/>
        <end position="91"/>
    </location>
    <ligand>
        <name>substrate</name>
    </ligand>
</feature>
<dbReference type="RefSeq" id="WP_058458344.1">
    <property type="nucleotide sequence ID" value="NZ_CAAAIY010000014.1"/>
</dbReference>
<comment type="caution">
    <text evidence="8">The sequence shown here is derived from an EMBL/GenBank/DDBJ whole genome shotgun (WGS) entry which is preliminary data.</text>
</comment>
<dbReference type="OrthoDB" id="280692at2"/>
<accession>A0A0W0RXF7</accession>
<dbReference type="GO" id="GO:0006096">
    <property type="term" value="P:glycolytic process"/>
    <property type="evidence" value="ECO:0007669"/>
    <property type="project" value="UniProtKB-KW"/>
</dbReference>
<dbReference type="AlphaFoldDB" id="A0A0W0RXF7"/>
<evidence type="ECO:0000256" key="4">
    <source>
        <dbReference type="ARBA" id="ARBA00023152"/>
    </source>
</evidence>
<evidence type="ECO:0000256" key="5">
    <source>
        <dbReference type="ARBA" id="ARBA00023235"/>
    </source>
</evidence>
<dbReference type="STRING" id="447.Lboz_0651"/>
<keyword evidence="9" id="KW-1185">Reference proteome</keyword>
<proteinExistence type="inferred from homology"/>
<feature type="binding site" evidence="7">
    <location>
        <position position="62"/>
    </location>
    <ligand>
        <name>substrate</name>
    </ligand>
</feature>
<protein>
    <recommendedName>
        <fullName evidence="2">phosphoglycerate mutase (2,3-diphosphoglycerate-dependent)</fullName>
        <ecNumber evidence="2">5.4.2.11</ecNumber>
    </recommendedName>
</protein>
<dbReference type="Gene3D" id="3.40.50.1240">
    <property type="entry name" value="Phosphoglycerate mutase-like"/>
    <property type="match status" value="1"/>
</dbReference>
<keyword evidence="5" id="KW-0413">Isomerase</keyword>
<keyword evidence="3" id="KW-0312">Gluconeogenesis</keyword>
<sequence>MRTRLLVARHGNTFAPGEVVRRVGTTDLPLVNSGLHQGRILGTYLQKNDLMPDVIFTSKLKRAIQTAKEAQSAMGINLPIETLAIFNEIDYGPDENQPEERVVARIGKEAINAWETHAIVPAGWNVDPAALINNWMDFSTRLRQEYPGKTCLVVTSNGIARFSPYLTGDFTTFSAQYEIKIATGALCVFENEEPSEVWQCRAWNVKPALQP</sequence>
<dbReference type="CDD" id="cd07067">
    <property type="entry name" value="HP_PGM_like"/>
    <property type="match status" value="1"/>
</dbReference>
<evidence type="ECO:0000256" key="7">
    <source>
        <dbReference type="PIRSR" id="PIRSR613078-2"/>
    </source>
</evidence>
<dbReference type="Proteomes" id="UP000054695">
    <property type="component" value="Unassembled WGS sequence"/>
</dbReference>
<evidence type="ECO:0000256" key="6">
    <source>
        <dbReference type="PIRSR" id="PIRSR613078-1"/>
    </source>
</evidence>